<reference evidence="2 3" key="1">
    <citation type="submission" date="2017-12" db="EMBL/GenBank/DDBJ databases">
        <title>Integrating genomic resources of turbot (Scophthalmus maximus) in depth evaluation of genetic and physical mapping variation across individuals.</title>
        <authorList>
            <person name="Martinez P."/>
        </authorList>
    </citation>
    <scope>NUCLEOTIDE SEQUENCE [LARGE SCALE GENOMIC DNA]</scope>
</reference>
<accession>A0A2U9CNH1</accession>
<name>A0A2U9CNH1_SCOMX</name>
<evidence type="ECO:0000256" key="1">
    <source>
        <dbReference type="SAM" id="MobiDB-lite"/>
    </source>
</evidence>
<dbReference type="EMBL" id="CP026260">
    <property type="protein sequence ID" value="AWP18174.1"/>
    <property type="molecule type" value="Genomic_DNA"/>
</dbReference>
<organism evidence="2 3">
    <name type="scientific">Scophthalmus maximus</name>
    <name type="common">Turbot</name>
    <name type="synonym">Psetta maxima</name>
    <dbReference type="NCBI Taxonomy" id="52904"/>
    <lineage>
        <taxon>Eukaryota</taxon>
        <taxon>Metazoa</taxon>
        <taxon>Chordata</taxon>
        <taxon>Craniata</taxon>
        <taxon>Vertebrata</taxon>
        <taxon>Euteleostomi</taxon>
        <taxon>Actinopterygii</taxon>
        <taxon>Neopterygii</taxon>
        <taxon>Teleostei</taxon>
        <taxon>Neoteleostei</taxon>
        <taxon>Acanthomorphata</taxon>
        <taxon>Carangaria</taxon>
        <taxon>Pleuronectiformes</taxon>
        <taxon>Pleuronectoidei</taxon>
        <taxon>Scophthalmidae</taxon>
        <taxon>Scophthalmus</taxon>
    </lineage>
</organism>
<feature type="region of interest" description="Disordered" evidence="1">
    <location>
        <begin position="73"/>
        <end position="92"/>
    </location>
</feature>
<proteinExistence type="predicted"/>
<keyword evidence="3" id="KW-1185">Reference proteome</keyword>
<protein>
    <submittedName>
        <fullName evidence="2">Uncharacterized protein</fullName>
    </submittedName>
</protein>
<sequence length="182" mass="20143">MQTAAEGTANPAGGEEETVFILIRGEQLLFSGRSRTRLSPPACDEGFHWTPPRCVKSAAHNPTLPEVEVITSSNVSPDSSQVKPQNSSQSQTQGIAVFKNHPSNILDLRRCEGSDLDWIYSHTSPDTCRRRLVRHTDQQVDLKMIPALVDMHPVCFYYRGSQVSLASSLASSKPLREQPAER</sequence>
<dbReference type="AlphaFoldDB" id="A0A2U9CNH1"/>
<dbReference type="Proteomes" id="UP000246464">
    <property type="component" value="Chromosome 18"/>
</dbReference>
<gene>
    <name evidence="2" type="ORF">SMAX5B_020545</name>
</gene>
<evidence type="ECO:0000313" key="2">
    <source>
        <dbReference type="EMBL" id="AWP18174.1"/>
    </source>
</evidence>
<evidence type="ECO:0000313" key="3">
    <source>
        <dbReference type="Proteomes" id="UP000246464"/>
    </source>
</evidence>